<feature type="transmembrane region" description="Helical" evidence="10">
    <location>
        <begin position="189"/>
        <end position="215"/>
    </location>
</feature>
<keyword evidence="5 10" id="KW-0552">Olfaction</keyword>
<keyword evidence="6 10" id="KW-1133">Transmembrane helix</keyword>
<keyword evidence="8 10" id="KW-0675">Receptor</keyword>
<evidence type="ECO:0000313" key="11">
    <source>
        <dbReference type="EMBL" id="WPO56508.1"/>
    </source>
</evidence>
<keyword evidence="9 10" id="KW-0807">Transducer</keyword>
<organism evidence="11">
    <name type="scientific">Leucinodes orbonalis</name>
    <dbReference type="NCBI Taxonomy" id="711050"/>
    <lineage>
        <taxon>Eukaryota</taxon>
        <taxon>Metazoa</taxon>
        <taxon>Ecdysozoa</taxon>
        <taxon>Arthropoda</taxon>
        <taxon>Hexapoda</taxon>
        <taxon>Insecta</taxon>
        <taxon>Pterygota</taxon>
        <taxon>Neoptera</taxon>
        <taxon>Endopterygota</taxon>
        <taxon>Lepidoptera</taxon>
        <taxon>Glossata</taxon>
        <taxon>Ditrysia</taxon>
        <taxon>Pyraloidea</taxon>
        <taxon>Crambidae</taxon>
        <taxon>Spilomelinae</taxon>
        <taxon>Leucinodes</taxon>
    </lineage>
</organism>
<dbReference type="InterPro" id="IPR004117">
    <property type="entry name" value="7tm6_olfct_rcpt"/>
</dbReference>
<keyword evidence="3 10" id="KW-0716">Sensory transduction</keyword>
<feature type="transmembrane region" description="Helical" evidence="10">
    <location>
        <begin position="43"/>
        <end position="66"/>
    </location>
</feature>
<comment type="similarity">
    <text evidence="10">Belongs to the insect chemoreceptor superfamily. Heteromeric odorant receptor channel (TC 1.A.69) family.</text>
</comment>
<dbReference type="GO" id="GO:0005549">
    <property type="term" value="F:odorant binding"/>
    <property type="evidence" value="ECO:0007669"/>
    <property type="project" value="InterPro"/>
</dbReference>
<dbReference type="PANTHER" id="PTHR21137:SF35">
    <property type="entry name" value="ODORANT RECEPTOR 19A-RELATED"/>
    <property type="match status" value="1"/>
</dbReference>
<feature type="transmembrane region" description="Helical" evidence="10">
    <location>
        <begin position="143"/>
        <end position="162"/>
    </location>
</feature>
<dbReference type="AlphaFoldDB" id="A0AAU0QLS6"/>
<sequence length="418" mass="47562">MEKLRKFGLNHCDLPTMLGNVTSLLRVLTLNIDNRNKKKIPMIFYIVTCSVALCYFYVYMVSMLWFVFWKCRETGDVIAAMIVFSLGTSSEIGPCKLYFMFFYERKVREIVDGYLACDALTQRDCRFSRNLLNTLRIVKKRALIFWLVIIGNGVIYIVKPIVMPGRHVLEDLFTIYGLEPMFESPNYEITFLLASLGVCCTCYLPANITAFLIVLTGYTEATMLALGEELIHLWTDAEDFYKNNHINTTADHSIASSHVKEKDKNTVINEYIKERLKYIIKIHTTNINLIKQTETVFSGAIALEFVLLITGLIAELLGGLENTYIEMPFALMQVAMDCLLGQRMMDACETFENSVYDCKWENFNIANIKTVQLMLQNSQKTLILSAGGMATLNFKCLMTVIRSIYSAYTALGSTMALA</sequence>
<comment type="subcellular location">
    <subcellularLocation>
        <location evidence="1 10">Cell membrane</location>
        <topology evidence="1 10">Multi-pass membrane protein</topology>
    </subcellularLocation>
</comment>
<reference evidence="11" key="1">
    <citation type="submission" date="2023-05" db="EMBL/GenBank/DDBJ databases">
        <authorList>
            <person name="Pathak J."/>
            <person name="Thiruvengadam V."/>
            <person name="Gracy G.R."/>
            <person name="M M."/>
        </authorList>
    </citation>
    <scope>NUCLEOTIDE SEQUENCE</scope>
    <source>
        <tissue evidence="11">Head and antenna</tissue>
    </source>
</reference>
<dbReference type="EMBL" id="OQ970401">
    <property type="protein sequence ID" value="WPO56508.1"/>
    <property type="molecule type" value="mRNA"/>
</dbReference>
<evidence type="ECO:0000256" key="6">
    <source>
        <dbReference type="ARBA" id="ARBA00022989"/>
    </source>
</evidence>
<evidence type="ECO:0000256" key="4">
    <source>
        <dbReference type="ARBA" id="ARBA00022692"/>
    </source>
</evidence>
<evidence type="ECO:0000256" key="5">
    <source>
        <dbReference type="ARBA" id="ARBA00022725"/>
    </source>
</evidence>
<evidence type="ECO:0000256" key="2">
    <source>
        <dbReference type="ARBA" id="ARBA00022475"/>
    </source>
</evidence>
<dbReference type="Pfam" id="PF02949">
    <property type="entry name" value="7tm_6"/>
    <property type="match status" value="1"/>
</dbReference>
<keyword evidence="4 10" id="KW-0812">Transmembrane</keyword>
<evidence type="ECO:0000256" key="9">
    <source>
        <dbReference type="ARBA" id="ARBA00023224"/>
    </source>
</evidence>
<evidence type="ECO:0000256" key="10">
    <source>
        <dbReference type="RuleBase" id="RU351113"/>
    </source>
</evidence>
<evidence type="ECO:0000256" key="7">
    <source>
        <dbReference type="ARBA" id="ARBA00023136"/>
    </source>
</evidence>
<feature type="transmembrane region" description="Helical" evidence="10">
    <location>
        <begin position="78"/>
        <end position="99"/>
    </location>
</feature>
<keyword evidence="7 10" id="KW-0472">Membrane</keyword>
<dbReference type="GO" id="GO:0004984">
    <property type="term" value="F:olfactory receptor activity"/>
    <property type="evidence" value="ECO:0007669"/>
    <property type="project" value="InterPro"/>
</dbReference>
<name>A0AAU0QLS6_9NEOP</name>
<evidence type="ECO:0000256" key="1">
    <source>
        <dbReference type="ARBA" id="ARBA00004651"/>
    </source>
</evidence>
<dbReference type="PANTHER" id="PTHR21137">
    <property type="entry name" value="ODORANT RECEPTOR"/>
    <property type="match status" value="1"/>
</dbReference>
<dbReference type="GO" id="GO:0007165">
    <property type="term" value="P:signal transduction"/>
    <property type="evidence" value="ECO:0007669"/>
    <property type="project" value="UniProtKB-KW"/>
</dbReference>
<keyword evidence="2" id="KW-1003">Cell membrane</keyword>
<accession>A0AAU0QLS6</accession>
<evidence type="ECO:0000256" key="3">
    <source>
        <dbReference type="ARBA" id="ARBA00022606"/>
    </source>
</evidence>
<evidence type="ECO:0000256" key="8">
    <source>
        <dbReference type="ARBA" id="ARBA00023170"/>
    </source>
</evidence>
<dbReference type="GO" id="GO:0005886">
    <property type="term" value="C:plasma membrane"/>
    <property type="evidence" value="ECO:0007669"/>
    <property type="project" value="UniProtKB-SubCell"/>
</dbReference>
<proteinExistence type="evidence at transcript level"/>
<comment type="caution">
    <text evidence="10">Lacks conserved residue(s) required for the propagation of feature annotation.</text>
</comment>
<protein>
    <recommendedName>
        <fullName evidence="10">Odorant receptor</fullName>
    </recommendedName>
</protein>